<keyword evidence="3" id="KW-1185">Reference proteome</keyword>
<evidence type="ECO:0000313" key="2">
    <source>
        <dbReference type="EMBL" id="KAJ8035896.1"/>
    </source>
</evidence>
<comment type="caution">
    <text evidence="2">The sequence shown here is derived from an EMBL/GenBank/DDBJ whole genome shotgun (WGS) entry which is preliminary data.</text>
</comment>
<keyword evidence="1" id="KW-0812">Transmembrane</keyword>
<sequence>MHIAAIPKTISITPKVIWSIPMIFRTFHPHFLLSGFWLLMTPGFAAGAGWFSNTSC</sequence>
<dbReference type="Proteomes" id="UP001152320">
    <property type="component" value="Chromosome 9"/>
</dbReference>
<name>A0A9Q1H846_HOLLE</name>
<protein>
    <submittedName>
        <fullName evidence="2">Uncharacterized protein</fullName>
    </submittedName>
</protein>
<proteinExistence type="predicted"/>
<dbReference type="EMBL" id="JAIZAY010000009">
    <property type="protein sequence ID" value="KAJ8035896.1"/>
    <property type="molecule type" value="Genomic_DNA"/>
</dbReference>
<dbReference type="AlphaFoldDB" id="A0A9Q1H846"/>
<keyword evidence="1" id="KW-1133">Transmembrane helix</keyword>
<organism evidence="2 3">
    <name type="scientific">Holothuria leucospilota</name>
    <name type="common">Black long sea cucumber</name>
    <name type="synonym">Mertensiothuria leucospilota</name>
    <dbReference type="NCBI Taxonomy" id="206669"/>
    <lineage>
        <taxon>Eukaryota</taxon>
        <taxon>Metazoa</taxon>
        <taxon>Echinodermata</taxon>
        <taxon>Eleutherozoa</taxon>
        <taxon>Echinozoa</taxon>
        <taxon>Holothuroidea</taxon>
        <taxon>Aspidochirotacea</taxon>
        <taxon>Aspidochirotida</taxon>
        <taxon>Holothuriidae</taxon>
        <taxon>Holothuria</taxon>
    </lineage>
</organism>
<gene>
    <name evidence="2" type="ORF">HOLleu_19711</name>
</gene>
<reference evidence="2" key="1">
    <citation type="submission" date="2021-10" db="EMBL/GenBank/DDBJ databases">
        <title>Tropical sea cucumber genome reveals ecological adaptation and Cuvierian tubules defense mechanism.</title>
        <authorList>
            <person name="Chen T."/>
        </authorList>
    </citation>
    <scope>NUCLEOTIDE SEQUENCE</scope>
    <source>
        <strain evidence="2">Nanhai2018</strain>
        <tissue evidence="2">Muscle</tissue>
    </source>
</reference>
<evidence type="ECO:0000256" key="1">
    <source>
        <dbReference type="SAM" id="Phobius"/>
    </source>
</evidence>
<evidence type="ECO:0000313" key="3">
    <source>
        <dbReference type="Proteomes" id="UP001152320"/>
    </source>
</evidence>
<feature type="transmembrane region" description="Helical" evidence="1">
    <location>
        <begin position="31"/>
        <end position="51"/>
    </location>
</feature>
<keyword evidence="1" id="KW-0472">Membrane</keyword>
<accession>A0A9Q1H846</accession>